<dbReference type="Proteomes" id="UP000199111">
    <property type="component" value="Unassembled WGS sequence"/>
</dbReference>
<keyword evidence="1" id="KW-0812">Transmembrane</keyword>
<evidence type="ECO:0000256" key="1">
    <source>
        <dbReference type="SAM" id="Phobius"/>
    </source>
</evidence>
<organism evidence="2 3">
    <name type="scientific">Streptosporangium canum</name>
    <dbReference type="NCBI Taxonomy" id="324952"/>
    <lineage>
        <taxon>Bacteria</taxon>
        <taxon>Bacillati</taxon>
        <taxon>Actinomycetota</taxon>
        <taxon>Actinomycetes</taxon>
        <taxon>Streptosporangiales</taxon>
        <taxon>Streptosporangiaceae</taxon>
        <taxon>Streptosporangium</taxon>
    </lineage>
</organism>
<evidence type="ECO:0000313" key="2">
    <source>
        <dbReference type="EMBL" id="SFJ48222.1"/>
    </source>
</evidence>
<protein>
    <submittedName>
        <fullName evidence="2">Uncharacterized protein</fullName>
    </submittedName>
</protein>
<keyword evidence="3" id="KW-1185">Reference proteome</keyword>
<reference evidence="3" key="1">
    <citation type="submission" date="2016-10" db="EMBL/GenBank/DDBJ databases">
        <authorList>
            <person name="Varghese N."/>
            <person name="Submissions S."/>
        </authorList>
    </citation>
    <scope>NUCLEOTIDE SEQUENCE [LARGE SCALE GENOMIC DNA]</scope>
    <source>
        <strain evidence="3">CGMCC 4.2126</strain>
    </source>
</reference>
<dbReference type="RefSeq" id="WP_143120941.1">
    <property type="nucleotide sequence ID" value="NZ_FOQY01000009.1"/>
</dbReference>
<sequence length="139" mass="14422">MTYRAPLCWMSAVFLAALPHLASLQVDVGIDICARLNTEGGYTGLDVLGLGFGALAALLPLVLVALAVAAWRAPPRRRRLLAQVGAGGALATAAYYALSVIAFFSPYCPEGSQGPWLVLPLYGAVAVLVLIAGPSRSQA</sequence>
<proteinExistence type="predicted"/>
<feature type="transmembrane region" description="Helical" evidence="1">
    <location>
        <begin position="116"/>
        <end position="133"/>
    </location>
</feature>
<keyword evidence="1" id="KW-1133">Transmembrane helix</keyword>
<feature type="transmembrane region" description="Helical" evidence="1">
    <location>
        <begin position="80"/>
        <end position="104"/>
    </location>
</feature>
<dbReference type="AlphaFoldDB" id="A0A1I3RQQ1"/>
<dbReference type="EMBL" id="FOQY01000009">
    <property type="protein sequence ID" value="SFJ48222.1"/>
    <property type="molecule type" value="Genomic_DNA"/>
</dbReference>
<gene>
    <name evidence="2" type="ORF">SAMN05216275_109122</name>
</gene>
<feature type="transmembrane region" description="Helical" evidence="1">
    <location>
        <begin position="48"/>
        <end position="68"/>
    </location>
</feature>
<keyword evidence="1" id="KW-0472">Membrane</keyword>
<name>A0A1I3RQQ1_9ACTN</name>
<dbReference type="GeneID" id="96298911"/>
<evidence type="ECO:0000313" key="3">
    <source>
        <dbReference type="Proteomes" id="UP000199111"/>
    </source>
</evidence>
<accession>A0A1I3RQQ1</accession>